<accession>A0ACC2S6E7</accession>
<protein>
    <submittedName>
        <fullName evidence="1">Uncharacterized protein</fullName>
    </submittedName>
</protein>
<reference evidence="1" key="1">
    <citation type="submission" date="2022-04" db="EMBL/GenBank/DDBJ databases">
        <title>Genome of the entomopathogenic fungus Entomophthora muscae.</title>
        <authorList>
            <person name="Elya C."/>
            <person name="Lovett B.R."/>
            <person name="Lee E."/>
            <person name="Macias A.M."/>
            <person name="Hajek A.E."/>
            <person name="De Bivort B.L."/>
            <person name="Kasson M.T."/>
            <person name="De Fine Licht H.H."/>
            <person name="Stajich J.E."/>
        </authorList>
    </citation>
    <scope>NUCLEOTIDE SEQUENCE</scope>
    <source>
        <strain evidence="1">Berkeley</strain>
    </source>
</reference>
<gene>
    <name evidence="1" type="ORF">DSO57_1017786</name>
</gene>
<sequence>MFSSVQNVLILSWIHASIATAPSMKMYFHGGINDYMMFKNWVPEALGSYMSAWFLFFFLGVGLEGFLVFAHNTQVKWIHNTKSFDTEDAFDIKPLSGFSSRIRASKKIITVSRAFLLAAFRFIESGLAYFLMLVTMIFNIGLFFSVILGHAFGVFLFSRFRSASSLNIDSDPVHTGLSAQEPVGEASSSTSEATDSVYEPNPTGSPKVFES</sequence>
<dbReference type="EMBL" id="QTSX02005755">
    <property type="protein sequence ID" value="KAJ9057954.1"/>
    <property type="molecule type" value="Genomic_DNA"/>
</dbReference>
<name>A0ACC2S6E7_9FUNG</name>
<keyword evidence="2" id="KW-1185">Reference proteome</keyword>
<dbReference type="Proteomes" id="UP001165960">
    <property type="component" value="Unassembled WGS sequence"/>
</dbReference>
<proteinExistence type="predicted"/>
<organism evidence="1 2">
    <name type="scientific">Entomophthora muscae</name>
    <dbReference type="NCBI Taxonomy" id="34485"/>
    <lineage>
        <taxon>Eukaryota</taxon>
        <taxon>Fungi</taxon>
        <taxon>Fungi incertae sedis</taxon>
        <taxon>Zoopagomycota</taxon>
        <taxon>Entomophthoromycotina</taxon>
        <taxon>Entomophthoromycetes</taxon>
        <taxon>Entomophthorales</taxon>
        <taxon>Entomophthoraceae</taxon>
        <taxon>Entomophthora</taxon>
    </lineage>
</organism>
<evidence type="ECO:0000313" key="1">
    <source>
        <dbReference type="EMBL" id="KAJ9057954.1"/>
    </source>
</evidence>
<comment type="caution">
    <text evidence="1">The sequence shown here is derived from an EMBL/GenBank/DDBJ whole genome shotgun (WGS) entry which is preliminary data.</text>
</comment>
<evidence type="ECO:0000313" key="2">
    <source>
        <dbReference type="Proteomes" id="UP001165960"/>
    </source>
</evidence>